<dbReference type="Pfam" id="PF00483">
    <property type="entry name" value="NTP_transferase"/>
    <property type="match status" value="1"/>
</dbReference>
<feature type="domain" description="Nucleotidyl transferase" evidence="1">
    <location>
        <begin position="24"/>
        <end position="256"/>
    </location>
</feature>
<evidence type="ECO:0000313" key="2">
    <source>
        <dbReference type="EMBL" id="AEM38550.1"/>
    </source>
</evidence>
<dbReference type="EMBL" id="CP002838">
    <property type="protein sequence ID" value="AEM38550.1"/>
    <property type="molecule type" value="Genomic_DNA"/>
</dbReference>
<keyword evidence="3" id="KW-1185">Reference proteome</keyword>
<evidence type="ECO:0000259" key="1">
    <source>
        <dbReference type="Pfam" id="PF00483"/>
    </source>
</evidence>
<dbReference type="PANTHER" id="PTHR42883">
    <property type="entry name" value="GLUCOSE-1-PHOSPHATE THYMIDYLTRANSFERASE"/>
    <property type="match status" value="1"/>
</dbReference>
<organism evidence="2 3">
    <name type="scientific">Pyrolobus fumarii (strain DSM 11204 / 1A)</name>
    <dbReference type="NCBI Taxonomy" id="694429"/>
    <lineage>
        <taxon>Archaea</taxon>
        <taxon>Thermoproteota</taxon>
        <taxon>Thermoprotei</taxon>
        <taxon>Desulfurococcales</taxon>
        <taxon>Pyrodictiaceae</taxon>
        <taxon>Pyrolobus</taxon>
    </lineage>
</organism>
<dbReference type="GeneID" id="11139148"/>
<name>G0EHH5_PYRF1</name>
<keyword evidence="2" id="KW-0808">Transferase</keyword>
<dbReference type="InterPro" id="IPR011004">
    <property type="entry name" value="Trimer_LpxA-like_sf"/>
</dbReference>
<dbReference type="STRING" id="694429.Pyrfu_0681"/>
<dbReference type="HOGENOM" id="CLU_029499_0_1_2"/>
<accession>G0EHH5</accession>
<dbReference type="InParanoid" id="G0EHH5"/>
<dbReference type="OrthoDB" id="15372at2157"/>
<reference evidence="2 3" key="1">
    <citation type="journal article" date="2011" name="Stand. Genomic Sci.">
        <title>Complete genome sequence of the hyperthermophilic chemolithoautotroph Pyrolobus fumarii type strain (1A).</title>
        <authorList>
            <person name="Anderson I."/>
            <person name="Goker M."/>
            <person name="Nolan M."/>
            <person name="Lucas S."/>
            <person name="Hammon N."/>
            <person name="Deshpande S."/>
            <person name="Cheng J.F."/>
            <person name="Tapia R."/>
            <person name="Han C."/>
            <person name="Goodwin L."/>
            <person name="Pitluck S."/>
            <person name="Huntemann M."/>
            <person name="Liolios K."/>
            <person name="Ivanova N."/>
            <person name="Pagani I."/>
            <person name="Mavromatis K."/>
            <person name="Ovchinikova G."/>
            <person name="Pati A."/>
            <person name="Chen A."/>
            <person name="Palaniappan K."/>
            <person name="Land M."/>
            <person name="Hauser L."/>
            <person name="Brambilla E.M."/>
            <person name="Huber H."/>
            <person name="Yasawong M."/>
            <person name="Rohde M."/>
            <person name="Spring S."/>
            <person name="Abt B."/>
            <person name="Sikorski J."/>
            <person name="Wirth R."/>
            <person name="Detter J.C."/>
            <person name="Woyke T."/>
            <person name="Bristow J."/>
            <person name="Eisen J.A."/>
            <person name="Markowitz V."/>
            <person name="Hugenholtz P."/>
            <person name="Kyrpides N.C."/>
            <person name="Klenk H.P."/>
            <person name="Lapidus A."/>
        </authorList>
    </citation>
    <scope>NUCLEOTIDE SEQUENCE [LARGE SCALE GENOMIC DNA]</scope>
    <source>
        <strain evidence="3">DSM 11204 / 1A</strain>
    </source>
</reference>
<dbReference type="InterPro" id="IPR005908">
    <property type="entry name" value="G1P_thy_trans_l"/>
</dbReference>
<dbReference type="GO" id="GO:0016740">
    <property type="term" value="F:transferase activity"/>
    <property type="evidence" value="ECO:0007669"/>
    <property type="project" value="UniProtKB-KW"/>
</dbReference>
<dbReference type="SUPFAM" id="SSF53448">
    <property type="entry name" value="Nucleotide-diphospho-sugar transferases"/>
    <property type="match status" value="1"/>
</dbReference>
<dbReference type="InterPro" id="IPR029044">
    <property type="entry name" value="Nucleotide-diphossugar_trans"/>
</dbReference>
<dbReference type="CDD" id="cd04189">
    <property type="entry name" value="G1P_TT_long"/>
    <property type="match status" value="1"/>
</dbReference>
<dbReference type="KEGG" id="pfm:Pyrfu_0681"/>
<dbReference type="FunCoup" id="G0EHH5">
    <property type="interactions" value="7"/>
</dbReference>
<dbReference type="Proteomes" id="UP000001037">
    <property type="component" value="Chromosome"/>
</dbReference>
<dbReference type="NCBIfam" id="TIGR01208">
    <property type="entry name" value="rmlA_long"/>
    <property type="match status" value="1"/>
</dbReference>
<dbReference type="SUPFAM" id="SSF51161">
    <property type="entry name" value="Trimeric LpxA-like enzymes"/>
    <property type="match status" value="1"/>
</dbReference>
<dbReference type="eggNOG" id="arCOG00667">
    <property type="taxonomic scope" value="Archaea"/>
</dbReference>
<dbReference type="Gene3D" id="3.90.550.10">
    <property type="entry name" value="Spore Coat Polysaccharide Biosynthesis Protein SpsA, Chain A"/>
    <property type="match status" value="1"/>
</dbReference>
<dbReference type="RefSeq" id="WP_014026227.1">
    <property type="nucleotide sequence ID" value="NC_015931.1"/>
</dbReference>
<dbReference type="AlphaFoldDB" id="G0EHH5"/>
<protein>
    <submittedName>
        <fullName evidence="2">Glucose-1-phosphate thymidyltransferase</fullName>
    </submittedName>
</protein>
<dbReference type="Gene3D" id="2.160.10.10">
    <property type="entry name" value="Hexapeptide repeat proteins"/>
    <property type="match status" value="1"/>
</dbReference>
<dbReference type="InterPro" id="IPR005835">
    <property type="entry name" value="NTP_transferase_dom"/>
</dbReference>
<dbReference type="PANTHER" id="PTHR42883:SF2">
    <property type="entry name" value="THYMIDYLYLTRANSFERASE"/>
    <property type="match status" value="1"/>
</dbReference>
<proteinExistence type="predicted"/>
<gene>
    <name evidence="2" type="ordered locus">Pyrfu_0681</name>
</gene>
<evidence type="ECO:0000313" key="3">
    <source>
        <dbReference type="Proteomes" id="UP000001037"/>
    </source>
</evidence>
<sequence>MHEVPILGAGAGIVRGCSVEKSVGIIPAAGEGTRLRPITFSLPKHLVPLLGKAIIEYPLQHLESIQVRDIVIVVGYLGHMIREYLEDKGYRAKYVYQEKRLGIAHAIHTAIEQAGISGSPLVVYLGDNILLEKLETHYKAFIEGDYDVYVLLAPVPDPHRFGVAVVESGRIVKLVEKPREPPSNLAVVGVYMFRDSDLVEKLFRELKPSWRGEYEITDLIQKFIDRGYRVGYSVVSRWWKDIGTPEGLLDAMQMLLDAIEEPVIRGRVEGNVTTSKVIVEEGAVVEGDIKGPAYIGRGSLVSSRARLEAYVSLEQGTILKSGVLVNTLVMGEGTTIDIGEAQLEDSVIGRACEILAHRTTNRMKLLVGDRARITID</sequence>